<dbReference type="EMBL" id="MW000467">
    <property type="protein sequence ID" value="QOL00381.1"/>
    <property type="molecule type" value="Genomic_DNA"/>
</dbReference>
<dbReference type="InterPro" id="IPR008983">
    <property type="entry name" value="Tumour_necrosis_fac-like_dom"/>
</dbReference>
<keyword evidence="1" id="KW-0812">Transmembrane</keyword>
<accession>A0A7L9QC62</accession>
<reference evidence="2" key="1">
    <citation type="submission" date="2020-09" db="EMBL/GenBank/DDBJ databases">
        <title>A new high-throughput screening method to detect antimicrobial volatiles from metagenomic clone libraries.</title>
        <authorList>
            <person name="Stocker F."/>
            <person name="Obermeier M."/>
            <person name="Resch K."/>
            <person name="Berg G."/>
            <person name="Mueller Bogota C.A."/>
        </authorList>
    </citation>
    <scope>NUCLEOTIDE SEQUENCE</scope>
</reference>
<name>A0A7L9QC62_9ZZZZ</name>
<dbReference type="SUPFAM" id="SSF49842">
    <property type="entry name" value="TNF-like"/>
    <property type="match status" value="1"/>
</dbReference>
<feature type="transmembrane region" description="Helical" evidence="1">
    <location>
        <begin position="37"/>
        <end position="61"/>
    </location>
</feature>
<dbReference type="AlphaFoldDB" id="A0A7L9QC62"/>
<feature type="transmembrane region" description="Helical" evidence="1">
    <location>
        <begin position="108"/>
        <end position="133"/>
    </location>
</feature>
<feature type="transmembrane region" description="Helical" evidence="1">
    <location>
        <begin position="82"/>
        <end position="102"/>
    </location>
</feature>
<organism evidence="2">
    <name type="scientific">uncultured organism</name>
    <dbReference type="NCBI Taxonomy" id="155900"/>
    <lineage>
        <taxon>unclassified sequences</taxon>
        <taxon>environmental samples</taxon>
    </lineage>
</organism>
<evidence type="ECO:0000313" key="2">
    <source>
        <dbReference type="EMBL" id="QOL00381.1"/>
    </source>
</evidence>
<dbReference type="Gene3D" id="2.60.120.40">
    <property type="match status" value="1"/>
</dbReference>
<proteinExistence type="predicted"/>
<evidence type="ECO:0000256" key="1">
    <source>
        <dbReference type="SAM" id="Phobius"/>
    </source>
</evidence>
<keyword evidence="1" id="KW-1133">Transmembrane helix</keyword>
<protein>
    <submittedName>
        <fullName evidence="2">Uncharacterized protein</fullName>
    </submittedName>
</protein>
<sequence length="164" mass="17170">MAWVNPTQPAVGTQAAASWADTVSADLALVASPAYFYAYYGGSATIIAGTNFAFGASGTIVEDSLSGWNSTNNNYVCKSPGIYLIAMQAFATSATASLNVVAVKNGTAIWFSFAASTASLLGWNLVIPVRLALNDTIAMRTSVGYTTSPVAQINFMSLIQMSWV</sequence>
<keyword evidence="1" id="KW-0472">Membrane</keyword>